<evidence type="ECO:0000313" key="2">
    <source>
        <dbReference type="Proteomes" id="UP000698242"/>
    </source>
</evidence>
<protein>
    <submittedName>
        <fullName evidence="1">Uncharacterized protein</fullName>
    </submittedName>
</protein>
<sequence>MALARLVCHRAPFDPVPVNGNRSLGVRGPDCEWQESGQWLQVYRRSGAIGSVCSLWA</sequence>
<evidence type="ECO:0000313" key="1">
    <source>
        <dbReference type="EMBL" id="KAF0675049.1"/>
    </source>
</evidence>
<comment type="caution">
    <text evidence="1">The sequence shown here is derived from an EMBL/GenBank/DDBJ whole genome shotgun (WGS) entry which is preliminary data.</text>
</comment>
<accession>A0A921NRL7</accession>
<proteinExistence type="predicted"/>
<name>A0A921NRL7_9RHOB</name>
<keyword evidence="2" id="KW-1185">Reference proteome</keyword>
<gene>
    <name evidence="1" type="ORF">PMES_02759</name>
</gene>
<dbReference type="Proteomes" id="UP000698242">
    <property type="component" value="Unassembled WGS sequence"/>
</dbReference>
<dbReference type="EMBL" id="APKE01000033">
    <property type="protein sequence ID" value="KAF0675049.1"/>
    <property type="molecule type" value="Genomic_DNA"/>
</dbReference>
<organism evidence="1 2">
    <name type="scientific">Profundibacterium mesophilum KAUST100406-0324</name>
    <dbReference type="NCBI Taxonomy" id="1037889"/>
    <lineage>
        <taxon>Bacteria</taxon>
        <taxon>Pseudomonadati</taxon>
        <taxon>Pseudomonadota</taxon>
        <taxon>Alphaproteobacteria</taxon>
        <taxon>Rhodobacterales</taxon>
        <taxon>Roseobacteraceae</taxon>
        <taxon>Profundibacterium</taxon>
    </lineage>
</organism>
<reference evidence="1" key="1">
    <citation type="submission" date="2013-03" db="EMBL/GenBank/DDBJ databases">
        <title>Genome Sequence of the Profundibacterium mesophilum strain KAUST100406-0324T from Red Sea, a novel genus in the family Rhodobacteraceae.</title>
        <authorList>
            <person name="Essack M."/>
            <person name="Alam I."/>
            <person name="Lafi F."/>
            <person name="Alawi W."/>
            <person name="Kamanu F."/>
            <person name="Al-Suwailem A."/>
            <person name="Lee O.O."/>
            <person name="Xu Y."/>
            <person name="Bajic V."/>
            <person name="Qian P.-Y."/>
            <person name="Archer J."/>
        </authorList>
    </citation>
    <scope>NUCLEOTIDE SEQUENCE</scope>
    <source>
        <strain evidence="1">KAUST100406-0324</strain>
    </source>
</reference>
<dbReference type="AlphaFoldDB" id="A0A921NRL7"/>